<dbReference type="InterPro" id="IPR038898">
    <property type="entry name" value="BROX"/>
</dbReference>
<dbReference type="Pfam" id="PF03097">
    <property type="entry name" value="BRO1"/>
    <property type="match status" value="1"/>
</dbReference>
<dbReference type="PANTHER" id="PTHR23032">
    <property type="entry name" value="BRO1 DOMAIN-CONTAINING PROTEIN BROX"/>
    <property type="match status" value="1"/>
</dbReference>
<feature type="region of interest" description="Disordered" evidence="2">
    <location>
        <begin position="368"/>
        <end position="401"/>
    </location>
</feature>
<evidence type="ECO:0000313" key="4">
    <source>
        <dbReference type="EMBL" id="KAK4522630.1"/>
    </source>
</evidence>
<protein>
    <recommendedName>
        <fullName evidence="3">BRO1 domain-containing protein</fullName>
    </recommendedName>
</protein>
<dbReference type="SMART" id="SM01041">
    <property type="entry name" value="BRO1"/>
    <property type="match status" value="1"/>
</dbReference>
<name>A0AAV9I6J3_9RHOD</name>
<evidence type="ECO:0000259" key="3">
    <source>
        <dbReference type="PROSITE" id="PS51180"/>
    </source>
</evidence>
<accession>A0AAV9I6J3</accession>
<keyword evidence="5" id="KW-1185">Reference proteome</keyword>
<comment type="caution">
    <text evidence="4">The sequence shown here is derived from an EMBL/GenBank/DDBJ whole genome shotgun (WGS) entry which is preliminary data.</text>
</comment>
<dbReference type="InterPro" id="IPR038499">
    <property type="entry name" value="BRO1_sf"/>
</dbReference>
<dbReference type="InterPro" id="IPR004328">
    <property type="entry name" value="BRO1_dom"/>
</dbReference>
<dbReference type="PROSITE" id="PS51180">
    <property type="entry name" value="BRO1"/>
    <property type="match status" value="1"/>
</dbReference>
<evidence type="ECO:0000256" key="2">
    <source>
        <dbReference type="SAM" id="MobiDB-lite"/>
    </source>
</evidence>
<evidence type="ECO:0000256" key="1">
    <source>
        <dbReference type="ARBA" id="ARBA00008901"/>
    </source>
</evidence>
<dbReference type="AlphaFoldDB" id="A0AAV9I6J3"/>
<evidence type="ECO:0000313" key="5">
    <source>
        <dbReference type="Proteomes" id="UP001300502"/>
    </source>
</evidence>
<dbReference type="Gene3D" id="1.25.40.280">
    <property type="entry name" value="alix/aip1 like domains"/>
    <property type="match status" value="1"/>
</dbReference>
<feature type="domain" description="BRO1" evidence="3">
    <location>
        <begin position="1"/>
        <end position="401"/>
    </location>
</feature>
<dbReference type="EMBL" id="JANCYU010000006">
    <property type="protein sequence ID" value="KAK4522630.1"/>
    <property type="molecule type" value="Genomic_DNA"/>
</dbReference>
<comment type="similarity">
    <text evidence="1">Belongs to the BROX family.</text>
</comment>
<dbReference type="PANTHER" id="PTHR23032:SF13">
    <property type="entry name" value="BRO1 DOMAIN-CONTAINING PROTEIN BROX"/>
    <property type="match status" value="1"/>
</dbReference>
<gene>
    <name evidence="4" type="ORF">GAYE_PCTG10G0520</name>
</gene>
<proteinExistence type="inferred from homology"/>
<reference evidence="4 5" key="1">
    <citation type="submission" date="2022-07" db="EMBL/GenBank/DDBJ databases">
        <title>Genome-wide signatures of adaptation to extreme environments.</title>
        <authorList>
            <person name="Cho C.H."/>
            <person name="Yoon H.S."/>
        </authorList>
    </citation>
    <scope>NUCLEOTIDE SEQUENCE [LARGE SCALE GENOMIC DNA]</scope>
    <source>
        <strain evidence="4 5">108.79 E11</strain>
    </source>
</reference>
<feature type="compositionally biased region" description="Basic and acidic residues" evidence="2">
    <location>
        <begin position="368"/>
        <end position="387"/>
    </location>
</feature>
<organism evidence="4 5">
    <name type="scientific">Galdieria yellowstonensis</name>
    <dbReference type="NCBI Taxonomy" id="3028027"/>
    <lineage>
        <taxon>Eukaryota</taxon>
        <taxon>Rhodophyta</taxon>
        <taxon>Bangiophyceae</taxon>
        <taxon>Galdieriales</taxon>
        <taxon>Galdieriaceae</taxon>
        <taxon>Galdieria</taxon>
    </lineage>
</organism>
<dbReference type="Proteomes" id="UP001300502">
    <property type="component" value="Unassembled WGS sequence"/>
</dbReference>
<sequence length="401" mass="45891">MLHSTTFLIPCTKSIHFTTLEKYEKEYASLSQLSECRERVSRSLQNSREPEFLKDAFERYLSLLPDCAKLIENSQNYSDTTERYQWQSTLTGSTKFYSGSFFAFEVAMALTAYATLKLCLAEQYFASEEEQKINQVSRYLCEAAGIYEYLQSNILPECLIQASIPTPPDIHPHGAAFMNRLALGLAQEKVIHKAQLKCSSETTLLKLCNAAVQMFTQALAKVSSIQGCESVASNILKFAEYHLLMSKAMSCFYLGKVSHSRMEHGLKVTCLRYCCDIFKSKEIQKLLGKFPFTQWTCSQQKLSTEASQLYEQYQRQNSMVYHQREPDWNTIRFEAERLLVGSIPFVLSDSGSTSISQRLAELRVQEPKKSLMEKSKSRDVQSEERKCKNSRKTKVAEQCLE</sequence>